<organism evidence="2 3">
    <name type="scientific">Cronobacter muytjensii</name>
    <dbReference type="NCBI Taxonomy" id="413501"/>
    <lineage>
        <taxon>Bacteria</taxon>
        <taxon>Pseudomonadati</taxon>
        <taxon>Pseudomonadota</taxon>
        <taxon>Gammaproteobacteria</taxon>
        <taxon>Enterobacterales</taxon>
        <taxon>Enterobacteriaceae</taxon>
        <taxon>Cronobacter</taxon>
    </lineage>
</organism>
<dbReference type="Pfam" id="PF07377">
    <property type="entry name" value="DUF1493"/>
    <property type="match status" value="1"/>
</dbReference>
<gene>
    <name evidence="2" type="ORF">AUN14_08540</name>
    <name evidence="1" type="ORF">FZI19_15150</name>
</gene>
<evidence type="ECO:0000313" key="2">
    <source>
        <dbReference type="EMBL" id="PUX15220.1"/>
    </source>
</evidence>
<name>A0A2T7AU57_9ENTR</name>
<proteinExistence type="predicted"/>
<dbReference type="EMBL" id="WAGD01000046">
    <property type="protein sequence ID" value="KAB0875618.1"/>
    <property type="molecule type" value="Genomic_DNA"/>
</dbReference>
<protein>
    <submittedName>
        <fullName evidence="2">DUF1493 domain-containing protein</fullName>
    </submittedName>
    <submittedName>
        <fullName evidence="1">DUF1493 family protein</fullName>
    </submittedName>
</protein>
<dbReference type="AlphaFoldDB" id="A0A2T7AU57"/>
<accession>A0A2T7AU57</accession>
<dbReference type="RefSeq" id="WP_007752322.1">
    <property type="nucleotide sequence ID" value="NZ_JADKNN010000009.1"/>
</dbReference>
<dbReference type="OrthoDB" id="6476622at2"/>
<evidence type="ECO:0000313" key="3">
    <source>
        <dbReference type="Proteomes" id="UP000244378"/>
    </source>
</evidence>
<reference evidence="2 3" key="1">
    <citation type="submission" date="2016-12" db="EMBL/GenBank/DDBJ databases">
        <title>Analysis of the Molecular Diversity Among Cronobacter Species Isolated from Filth Flies Using a Pan Genomic DNA Microarray.</title>
        <authorList>
            <person name="Pava-Ripoll M."/>
            <person name="Tall B."/>
            <person name="Farber J."/>
            <person name="Fanning S."/>
            <person name="Lehner A."/>
            <person name="Stephan R."/>
            <person name="Pagotto F."/>
            <person name="Iverson C."/>
            <person name="Ziobro G."/>
            <person name="Miller A."/>
            <person name="Pearson R."/>
            <person name="Yan Q."/>
            <person name="Kim M."/>
            <person name="Jeong S."/>
            <person name="Park J."/>
            <person name="Jun S."/>
            <person name="Choi H."/>
            <person name="Chung T."/>
            <person name="Yoo Y."/>
            <person name="Park E."/>
            <person name="Hwang S."/>
            <person name="Lee B."/>
            <person name="Sathyamoorthy V."/>
            <person name="Carter L."/>
            <person name="Mammel M."/>
            <person name="Jackson S."/>
            <person name="Kothary M."/>
            <person name="Patel I."/>
            <person name="Grim C."/>
            <person name="Gopinath G."/>
            <person name="Gangiredla J."/>
            <person name="Chase H."/>
        </authorList>
    </citation>
    <scope>NUCLEOTIDE SEQUENCE [LARGE SCALE GENOMIC DNA]</scope>
    <source>
        <strain evidence="2 3">MOD1-Md1s</strain>
    </source>
</reference>
<dbReference type="Proteomes" id="UP000244378">
    <property type="component" value="Unassembled WGS sequence"/>
</dbReference>
<sequence>MADKAAYVRELIKKHFWEMSDDMSLSTGNKSVLPEDAADFLEEYISTLNVDMSGFCFNRYFPNEGIRFLPNAILPRYLKTDHHAPEPLTVKMLIDSAIAGRWLF</sequence>
<dbReference type="EMBL" id="MSAE01000016">
    <property type="protein sequence ID" value="PUX15220.1"/>
    <property type="molecule type" value="Genomic_DNA"/>
</dbReference>
<evidence type="ECO:0000313" key="4">
    <source>
        <dbReference type="Proteomes" id="UP000469927"/>
    </source>
</evidence>
<dbReference type="InterPro" id="IPR010862">
    <property type="entry name" value="DUF1493"/>
</dbReference>
<comment type="caution">
    <text evidence="2">The sequence shown here is derived from an EMBL/GenBank/DDBJ whole genome shotgun (WGS) entry which is preliminary data.</text>
</comment>
<keyword evidence="4" id="KW-1185">Reference proteome</keyword>
<dbReference type="Proteomes" id="UP000469927">
    <property type="component" value="Unassembled WGS sequence"/>
</dbReference>
<reference evidence="1 4" key="2">
    <citation type="submission" date="2019-08" db="EMBL/GenBank/DDBJ databases">
        <title>Prevalence, distribution, and phylogeny of type two toxin-antitoxin genes possessed by Cronobacter species where C. sakazakii homologs follow sequence type lineages.</title>
        <authorList>
            <person name="Finkelstein S."/>
            <person name="Negrete F."/>
            <person name="Jang H."/>
            <person name="Gopinath G.R."/>
            <person name="Tall B.D."/>
        </authorList>
    </citation>
    <scope>NUCLEOTIDE SEQUENCE [LARGE SCALE GENOMIC DNA]</scope>
    <source>
        <strain evidence="1 4">MOD1_GK1257</strain>
    </source>
</reference>
<evidence type="ECO:0000313" key="1">
    <source>
        <dbReference type="EMBL" id="KAB0875618.1"/>
    </source>
</evidence>